<feature type="domain" description="Ig-like" evidence="7">
    <location>
        <begin position="286"/>
        <end position="383"/>
    </location>
</feature>
<protein>
    <submittedName>
        <fullName evidence="10">Kazal-type serine protease inhibitor domain-containing protein 1</fullName>
    </submittedName>
</protein>
<accession>A0A8J6AM98</accession>
<dbReference type="Proteomes" id="UP000700334">
    <property type="component" value="Unassembled WGS sequence"/>
</dbReference>
<dbReference type="InterPro" id="IPR000867">
    <property type="entry name" value="IGFBP-like"/>
</dbReference>
<evidence type="ECO:0000256" key="1">
    <source>
        <dbReference type="ARBA" id="ARBA00004613"/>
    </source>
</evidence>
<feature type="region of interest" description="Disordered" evidence="6">
    <location>
        <begin position="396"/>
        <end position="418"/>
    </location>
</feature>
<sequence>MPAAFSAPTGGAPGLGCRIPAKQPASGLGATHLTGPNCVAPWPPDRAASSPLPAGPDKSQLFPCTNPFLLSHLEELRRTVAEDLRKCQSVTLERHTYLQLPQQGAGNPLCPECSQGFQLTMPPPPAAALALLLLLLMVQTRTGARPSSGPEYLRRGWLRLLAEGEGCTTCRPEECAAPRGCLAGRVRDACGCCWECANLEGQLCDLDPSAHFYGLCGKQLECRLDTGGDLSHGEVPEPLCVCRSQRPLCGSDGRTYAQICRLQEAASARPHANLTVAHPGPCESEPQILSPPYDIWNVTGQDVIFGCEVFAYPMASIEWRKDGLDIQLPGDDPHISVQFRGGPQRFEVTGWLQIQAVRPSDEGTYRCFARNALGQVEAPASLTVLTPEQLNSTGIPQLPPLHLVPGEEAESEEGEDYY</sequence>
<evidence type="ECO:0000259" key="7">
    <source>
        <dbReference type="PROSITE" id="PS50835"/>
    </source>
</evidence>
<dbReference type="InterPro" id="IPR013783">
    <property type="entry name" value="Ig-like_fold"/>
</dbReference>
<gene>
    <name evidence="10" type="ORF">J0S82_012220</name>
</gene>
<dbReference type="InterPro" id="IPR013098">
    <property type="entry name" value="Ig_I-set"/>
</dbReference>
<dbReference type="SMART" id="SM00408">
    <property type="entry name" value="IGc2"/>
    <property type="match status" value="1"/>
</dbReference>
<comment type="subcellular location">
    <subcellularLocation>
        <location evidence="1">Secreted</location>
    </subcellularLocation>
</comment>
<dbReference type="Pfam" id="PF07679">
    <property type="entry name" value="I-set"/>
    <property type="match status" value="1"/>
</dbReference>
<dbReference type="Pfam" id="PF07648">
    <property type="entry name" value="Kazal_2"/>
    <property type="match status" value="1"/>
</dbReference>
<dbReference type="Pfam" id="PF00219">
    <property type="entry name" value="IGFBP"/>
    <property type="match status" value="1"/>
</dbReference>
<comment type="caution">
    <text evidence="10">The sequence shown here is derived from an EMBL/GenBank/DDBJ whole genome shotgun (WGS) entry which is preliminary data.</text>
</comment>
<dbReference type="AlphaFoldDB" id="A0A8J6AM98"/>
<keyword evidence="3" id="KW-0732">Signal</keyword>
<evidence type="ECO:0000259" key="8">
    <source>
        <dbReference type="PROSITE" id="PS51323"/>
    </source>
</evidence>
<dbReference type="GO" id="GO:0005520">
    <property type="term" value="F:insulin-like growth factor binding"/>
    <property type="evidence" value="ECO:0007669"/>
    <property type="project" value="InterPro"/>
</dbReference>
<dbReference type="PROSITE" id="PS51465">
    <property type="entry name" value="KAZAL_2"/>
    <property type="match status" value="1"/>
</dbReference>
<dbReference type="InterPro" id="IPR007110">
    <property type="entry name" value="Ig-like_dom"/>
</dbReference>
<proteinExistence type="predicted"/>
<dbReference type="Gene3D" id="2.60.40.10">
    <property type="entry name" value="Immunoglobulins"/>
    <property type="match status" value="1"/>
</dbReference>
<feature type="domain" description="IGFBP N-terminal" evidence="8">
    <location>
        <begin position="163"/>
        <end position="243"/>
    </location>
</feature>
<evidence type="ECO:0000256" key="2">
    <source>
        <dbReference type="ARBA" id="ARBA00022525"/>
    </source>
</evidence>
<keyword evidence="2" id="KW-0964">Secreted</keyword>
<dbReference type="SUPFAM" id="SSF100895">
    <property type="entry name" value="Kazal-type serine protease inhibitors"/>
    <property type="match status" value="1"/>
</dbReference>
<evidence type="ECO:0000259" key="9">
    <source>
        <dbReference type="PROSITE" id="PS51465"/>
    </source>
</evidence>
<dbReference type="SUPFAM" id="SSF57184">
    <property type="entry name" value="Growth factor receptor domain"/>
    <property type="match status" value="1"/>
</dbReference>
<dbReference type="Gene3D" id="4.10.40.20">
    <property type="match status" value="1"/>
</dbReference>
<evidence type="ECO:0000256" key="6">
    <source>
        <dbReference type="SAM" id="MobiDB-lite"/>
    </source>
</evidence>
<dbReference type="InterPro" id="IPR036179">
    <property type="entry name" value="Ig-like_dom_sf"/>
</dbReference>
<dbReference type="InterPro" id="IPR003598">
    <property type="entry name" value="Ig_sub2"/>
</dbReference>
<dbReference type="GO" id="GO:0009966">
    <property type="term" value="P:regulation of signal transduction"/>
    <property type="evidence" value="ECO:0007669"/>
    <property type="project" value="TreeGrafter"/>
</dbReference>
<dbReference type="Gene3D" id="3.30.60.30">
    <property type="match status" value="1"/>
</dbReference>
<feature type="domain" description="Kazal-like" evidence="9">
    <location>
        <begin position="234"/>
        <end position="284"/>
    </location>
</feature>
<dbReference type="SMART" id="SM00280">
    <property type="entry name" value="KAZAL"/>
    <property type="match status" value="1"/>
</dbReference>
<dbReference type="PROSITE" id="PS51323">
    <property type="entry name" value="IGFBP_N_2"/>
    <property type="match status" value="1"/>
</dbReference>
<dbReference type="SMART" id="SM00409">
    <property type="entry name" value="IG"/>
    <property type="match status" value="1"/>
</dbReference>
<evidence type="ECO:0000256" key="5">
    <source>
        <dbReference type="ARBA" id="ARBA00023319"/>
    </source>
</evidence>
<dbReference type="CDD" id="cd00104">
    <property type="entry name" value="KAZAL_FS"/>
    <property type="match status" value="1"/>
</dbReference>
<feature type="compositionally biased region" description="Acidic residues" evidence="6">
    <location>
        <begin position="407"/>
        <end position="418"/>
    </location>
</feature>
<keyword evidence="11" id="KW-1185">Reference proteome</keyword>
<dbReference type="PANTHER" id="PTHR14186">
    <property type="entry name" value="INSULIN-LIKE GROWTH FACTOR BINDING PROTEIN-RELATED"/>
    <property type="match status" value="1"/>
</dbReference>
<dbReference type="InterPro" id="IPR002350">
    <property type="entry name" value="Kazal_dom"/>
</dbReference>
<evidence type="ECO:0000313" key="10">
    <source>
        <dbReference type="EMBL" id="KAG8523608.1"/>
    </source>
</evidence>
<dbReference type="SUPFAM" id="SSF48726">
    <property type="entry name" value="Immunoglobulin"/>
    <property type="match status" value="1"/>
</dbReference>
<dbReference type="OrthoDB" id="10029006at2759"/>
<dbReference type="PANTHER" id="PTHR14186:SF21">
    <property type="entry name" value="KAZAL-TYPE SERINE PROTEASE INHIBITOR DOMAIN-CONTAINING PROTEIN 1"/>
    <property type="match status" value="1"/>
</dbReference>
<keyword evidence="5" id="KW-0393">Immunoglobulin domain</keyword>
<keyword evidence="4" id="KW-1015">Disulfide bond</keyword>
<reference evidence="10" key="1">
    <citation type="journal article" date="2021" name="Evol. Appl.">
        <title>The genome of the Pyrenean desman and the effects of bottlenecks and inbreeding on the genomic landscape of an endangered species.</title>
        <authorList>
            <person name="Escoda L."/>
            <person name="Castresana J."/>
        </authorList>
    </citation>
    <scope>NUCLEOTIDE SEQUENCE</scope>
    <source>
        <strain evidence="10">IBE-C5619</strain>
    </source>
</reference>
<dbReference type="PROSITE" id="PS50835">
    <property type="entry name" value="IG_LIKE"/>
    <property type="match status" value="1"/>
</dbReference>
<dbReference type="GO" id="GO:0005615">
    <property type="term" value="C:extracellular space"/>
    <property type="evidence" value="ECO:0007669"/>
    <property type="project" value="TreeGrafter"/>
</dbReference>
<dbReference type="InterPro" id="IPR003599">
    <property type="entry name" value="Ig_sub"/>
</dbReference>
<evidence type="ECO:0000313" key="11">
    <source>
        <dbReference type="Proteomes" id="UP000700334"/>
    </source>
</evidence>
<evidence type="ECO:0000256" key="3">
    <source>
        <dbReference type="ARBA" id="ARBA00022729"/>
    </source>
</evidence>
<name>A0A8J6AM98_GALPY</name>
<dbReference type="FunFam" id="2.60.40.10:FF:000032">
    <property type="entry name" value="palladin isoform X1"/>
    <property type="match status" value="1"/>
</dbReference>
<dbReference type="InterPro" id="IPR036058">
    <property type="entry name" value="Kazal_dom_sf"/>
</dbReference>
<dbReference type="InterPro" id="IPR011390">
    <property type="entry name" value="IGFBP_rP_mac25"/>
</dbReference>
<dbReference type="EMBL" id="JAGFMF010011406">
    <property type="protein sequence ID" value="KAG8523608.1"/>
    <property type="molecule type" value="Genomic_DNA"/>
</dbReference>
<dbReference type="GO" id="GO:0001558">
    <property type="term" value="P:regulation of cell growth"/>
    <property type="evidence" value="ECO:0007669"/>
    <property type="project" value="InterPro"/>
</dbReference>
<dbReference type="InterPro" id="IPR009030">
    <property type="entry name" value="Growth_fac_rcpt_cys_sf"/>
</dbReference>
<evidence type="ECO:0000256" key="4">
    <source>
        <dbReference type="ARBA" id="ARBA00023157"/>
    </source>
</evidence>
<organism evidence="10 11">
    <name type="scientific">Galemys pyrenaicus</name>
    <name type="common">Iberian desman</name>
    <name type="synonym">Pyrenean desman</name>
    <dbReference type="NCBI Taxonomy" id="202257"/>
    <lineage>
        <taxon>Eukaryota</taxon>
        <taxon>Metazoa</taxon>
        <taxon>Chordata</taxon>
        <taxon>Craniata</taxon>
        <taxon>Vertebrata</taxon>
        <taxon>Euteleostomi</taxon>
        <taxon>Mammalia</taxon>
        <taxon>Eutheria</taxon>
        <taxon>Laurasiatheria</taxon>
        <taxon>Eulipotyphla</taxon>
        <taxon>Talpidae</taxon>
        <taxon>Galemys</taxon>
    </lineage>
</organism>